<dbReference type="Pfam" id="PF13333">
    <property type="entry name" value="rve_2"/>
    <property type="match status" value="1"/>
</dbReference>
<dbReference type="InterPro" id="IPR036397">
    <property type="entry name" value="RNaseH_sf"/>
</dbReference>
<dbReference type="Gene3D" id="3.30.420.10">
    <property type="entry name" value="Ribonuclease H-like superfamily/Ribonuclease H"/>
    <property type="match status" value="1"/>
</dbReference>
<dbReference type="Pfam" id="PF13276">
    <property type="entry name" value="HTH_21"/>
    <property type="match status" value="1"/>
</dbReference>
<comment type="caution">
    <text evidence="2">The sequence shown here is derived from an EMBL/GenBank/DDBJ whole genome shotgun (WGS) entry which is preliminary data.</text>
</comment>
<evidence type="ECO:0000313" key="2">
    <source>
        <dbReference type="EMBL" id="GGJ60128.1"/>
    </source>
</evidence>
<dbReference type="EMBL" id="BMOD01000078">
    <property type="protein sequence ID" value="GGJ60128.1"/>
    <property type="molecule type" value="Genomic_DNA"/>
</dbReference>
<reference evidence="3" key="1">
    <citation type="journal article" date="2019" name="Int. J. Syst. Evol. Microbiol.">
        <title>The Global Catalogue of Microorganisms (GCM) 10K type strain sequencing project: providing services to taxonomists for standard genome sequencing and annotation.</title>
        <authorList>
            <consortium name="The Broad Institute Genomics Platform"/>
            <consortium name="The Broad Institute Genome Sequencing Center for Infectious Disease"/>
            <person name="Wu L."/>
            <person name="Ma J."/>
        </authorList>
    </citation>
    <scope>NUCLEOTIDE SEQUENCE [LARGE SCALE GENOMIC DNA]</scope>
    <source>
        <strain evidence="3">JCM 14370</strain>
    </source>
</reference>
<gene>
    <name evidence="2" type="ORF">GCM10008938_52830</name>
</gene>
<protein>
    <submittedName>
        <fullName evidence="2">Transposase</fullName>
    </submittedName>
</protein>
<evidence type="ECO:0000259" key="1">
    <source>
        <dbReference type="PROSITE" id="PS50994"/>
    </source>
</evidence>
<accession>A0ABQ2DM57</accession>
<name>A0ABQ2DM57_9DEIO</name>
<feature type="domain" description="Integrase catalytic" evidence="1">
    <location>
        <begin position="122"/>
        <end position="285"/>
    </location>
</feature>
<keyword evidence="3" id="KW-1185">Reference proteome</keyword>
<dbReference type="Proteomes" id="UP000632222">
    <property type="component" value="Unassembled WGS sequence"/>
</dbReference>
<dbReference type="PANTHER" id="PTHR46889">
    <property type="entry name" value="TRANSPOSASE INSF FOR INSERTION SEQUENCE IS3B-RELATED"/>
    <property type="match status" value="1"/>
</dbReference>
<dbReference type="InterPro" id="IPR001584">
    <property type="entry name" value="Integrase_cat-core"/>
</dbReference>
<evidence type="ECO:0000313" key="3">
    <source>
        <dbReference type="Proteomes" id="UP000632222"/>
    </source>
</evidence>
<dbReference type="PROSITE" id="PS50994">
    <property type="entry name" value="INTEGRASE"/>
    <property type="match status" value="1"/>
</dbReference>
<dbReference type="SUPFAM" id="SSF53098">
    <property type="entry name" value="Ribonuclease H-like"/>
    <property type="match status" value="1"/>
</dbReference>
<dbReference type="PANTHER" id="PTHR46889:SF4">
    <property type="entry name" value="TRANSPOSASE INSO FOR INSERTION SEQUENCE ELEMENT IS911B-RELATED"/>
    <property type="match status" value="1"/>
</dbReference>
<proteinExistence type="predicted"/>
<dbReference type="NCBIfam" id="NF033516">
    <property type="entry name" value="transpos_IS3"/>
    <property type="match status" value="1"/>
</dbReference>
<dbReference type="InterPro" id="IPR048020">
    <property type="entry name" value="Transpos_IS3"/>
</dbReference>
<dbReference type="Pfam" id="PF00665">
    <property type="entry name" value="rve"/>
    <property type="match status" value="1"/>
</dbReference>
<sequence length="286" mass="33055">MKCQFIETHLKGFALNIFLRVLNVKKETYFAWKKRGLSERQQADQRLATEIQKIHQDSKGTYGAPRVKAELNVRGQQVSRQRITRLMQAQGLKVRQKRKFRVTTRSRVGDQVFDNVLDRQFTAAQPDQKWCTDLTYLPTFDGWLYLGVILDLYSRKVVGWSFGTTLETDLALSALQMAQTTRKPAPGLLHHSDRGCQYTSREYQQALRELKATCSMSRKGNCWDNAAMESFFATLKTELGLDRPLGNRQDTQTVVFTWIEGWYNRVRRHSALGHLSPVDFENRQSG</sequence>
<dbReference type="InterPro" id="IPR012337">
    <property type="entry name" value="RNaseH-like_sf"/>
</dbReference>
<organism evidence="2 3">
    <name type="scientific">Deinococcus roseus</name>
    <dbReference type="NCBI Taxonomy" id="392414"/>
    <lineage>
        <taxon>Bacteria</taxon>
        <taxon>Thermotogati</taxon>
        <taxon>Deinococcota</taxon>
        <taxon>Deinococci</taxon>
        <taxon>Deinococcales</taxon>
        <taxon>Deinococcaceae</taxon>
        <taxon>Deinococcus</taxon>
    </lineage>
</organism>
<dbReference type="InterPro" id="IPR050900">
    <property type="entry name" value="Transposase_IS3/IS150/IS904"/>
</dbReference>
<dbReference type="InterPro" id="IPR025948">
    <property type="entry name" value="HTH-like_dom"/>
</dbReference>
<dbReference type="RefSeq" id="WP_189009694.1">
    <property type="nucleotide sequence ID" value="NZ_BMOD01000078.1"/>
</dbReference>